<protein>
    <submittedName>
        <fullName evidence="11">MRGRD protein</fullName>
    </submittedName>
</protein>
<dbReference type="EMBL" id="VYZG01002177">
    <property type="protein sequence ID" value="NWQ82255.1"/>
    <property type="molecule type" value="Genomic_DNA"/>
</dbReference>
<evidence type="ECO:0000256" key="2">
    <source>
        <dbReference type="ARBA" id="ARBA00022692"/>
    </source>
</evidence>
<dbReference type="Proteomes" id="UP000530263">
    <property type="component" value="Unassembled WGS sequence"/>
</dbReference>
<dbReference type="Gene3D" id="1.20.1070.10">
    <property type="entry name" value="Rhodopsin 7-helix transmembrane proteins"/>
    <property type="match status" value="1"/>
</dbReference>
<keyword evidence="3 9" id="KW-1133">Transmembrane helix</keyword>
<keyword evidence="6 8" id="KW-0675">Receptor</keyword>
<dbReference type="GO" id="GO:0005886">
    <property type="term" value="C:plasma membrane"/>
    <property type="evidence" value="ECO:0007669"/>
    <property type="project" value="TreeGrafter"/>
</dbReference>
<evidence type="ECO:0000313" key="12">
    <source>
        <dbReference type="Proteomes" id="UP000530263"/>
    </source>
</evidence>
<dbReference type="InterPro" id="IPR026234">
    <property type="entry name" value="MRGPCRFAMILY"/>
</dbReference>
<evidence type="ECO:0000256" key="9">
    <source>
        <dbReference type="SAM" id="Phobius"/>
    </source>
</evidence>
<feature type="non-terminal residue" evidence="11">
    <location>
        <position position="1"/>
    </location>
</feature>
<feature type="transmembrane region" description="Helical" evidence="9">
    <location>
        <begin position="71"/>
        <end position="104"/>
    </location>
</feature>
<comment type="caution">
    <text evidence="11">The sequence shown here is derived from an EMBL/GenBank/DDBJ whole genome shotgun (WGS) entry which is preliminary data.</text>
</comment>
<organism evidence="11 12">
    <name type="scientific">Columbina picui</name>
    <name type="common">Picui ground-dove</name>
    <dbReference type="NCBI Taxonomy" id="115618"/>
    <lineage>
        <taxon>Eukaryota</taxon>
        <taxon>Metazoa</taxon>
        <taxon>Chordata</taxon>
        <taxon>Craniata</taxon>
        <taxon>Vertebrata</taxon>
        <taxon>Euteleostomi</taxon>
        <taxon>Archelosauria</taxon>
        <taxon>Archosauria</taxon>
        <taxon>Dinosauria</taxon>
        <taxon>Saurischia</taxon>
        <taxon>Theropoda</taxon>
        <taxon>Coelurosauria</taxon>
        <taxon>Aves</taxon>
        <taxon>Neognathae</taxon>
        <taxon>Neoaves</taxon>
        <taxon>Columbimorphae</taxon>
        <taxon>Columbiformes</taxon>
        <taxon>Columbidae</taxon>
        <taxon>Columbina</taxon>
    </lineage>
</organism>
<comment type="subcellular location">
    <subcellularLocation>
        <location evidence="1">Membrane</location>
        <topology evidence="1">Multi-pass membrane protein</topology>
    </subcellularLocation>
</comment>
<evidence type="ECO:0000313" key="11">
    <source>
        <dbReference type="EMBL" id="NWQ82255.1"/>
    </source>
</evidence>
<evidence type="ECO:0000256" key="7">
    <source>
        <dbReference type="ARBA" id="ARBA00023224"/>
    </source>
</evidence>
<name>A0A7K4S8Y1_COLPI</name>
<keyword evidence="7 8" id="KW-0807">Transducer</keyword>
<evidence type="ECO:0000256" key="5">
    <source>
        <dbReference type="ARBA" id="ARBA00023136"/>
    </source>
</evidence>
<sequence length="144" mass="16035">ETNTTELYLDYMTSGYVNYGENVEYKCLAAPYRLQVFAGVCLGVSLCGLAGNGVAMWFLGFHVKKTPFTVYILNLAVADFSLLLLFVLLIFAFLSLAAICSYFYEFISFYEGFLSFVELLCHVFDLGSLCLLTAVSVERCVSVL</sequence>
<comment type="similarity">
    <text evidence="8">Belongs to the G-protein coupled receptor 1 family.</text>
</comment>
<dbReference type="GO" id="GO:0004930">
    <property type="term" value="F:G protein-coupled receptor activity"/>
    <property type="evidence" value="ECO:0007669"/>
    <property type="project" value="UniProtKB-KW"/>
</dbReference>
<keyword evidence="2 8" id="KW-0812">Transmembrane</keyword>
<evidence type="ECO:0000256" key="8">
    <source>
        <dbReference type="RuleBase" id="RU000688"/>
    </source>
</evidence>
<evidence type="ECO:0000256" key="4">
    <source>
        <dbReference type="ARBA" id="ARBA00023040"/>
    </source>
</evidence>
<evidence type="ECO:0000256" key="1">
    <source>
        <dbReference type="ARBA" id="ARBA00004141"/>
    </source>
</evidence>
<dbReference type="PROSITE" id="PS00237">
    <property type="entry name" value="G_PROTEIN_RECEP_F1_1"/>
    <property type="match status" value="1"/>
</dbReference>
<feature type="non-terminal residue" evidence="11">
    <location>
        <position position="144"/>
    </location>
</feature>
<feature type="transmembrane region" description="Helical" evidence="9">
    <location>
        <begin position="36"/>
        <end position="59"/>
    </location>
</feature>
<feature type="domain" description="G-protein coupled receptors family 1 profile" evidence="10">
    <location>
        <begin position="51"/>
        <end position="144"/>
    </location>
</feature>
<keyword evidence="5 9" id="KW-0472">Membrane</keyword>
<dbReference type="PANTHER" id="PTHR11334">
    <property type="entry name" value="MAS-RELATED G-PROTEIN COUPLED RECEPTOR"/>
    <property type="match status" value="1"/>
</dbReference>
<dbReference type="InterPro" id="IPR000276">
    <property type="entry name" value="GPCR_Rhodpsn"/>
</dbReference>
<dbReference type="OrthoDB" id="9896011at2759"/>
<keyword evidence="12" id="KW-1185">Reference proteome</keyword>
<dbReference type="PANTHER" id="PTHR11334:SF69">
    <property type="entry name" value="G-PROTEIN COUPLED RECEPTORS FAMILY 1 PROFILE DOMAIN-CONTAINING PROTEIN"/>
    <property type="match status" value="1"/>
</dbReference>
<gene>
    <name evidence="11" type="primary">Mrgprd</name>
    <name evidence="11" type="ORF">COLPIC_R14136</name>
</gene>
<proteinExistence type="inferred from homology"/>
<evidence type="ECO:0000256" key="6">
    <source>
        <dbReference type="ARBA" id="ARBA00023170"/>
    </source>
</evidence>
<evidence type="ECO:0000259" key="10">
    <source>
        <dbReference type="PROSITE" id="PS50262"/>
    </source>
</evidence>
<dbReference type="SUPFAM" id="SSF81321">
    <property type="entry name" value="Family A G protein-coupled receptor-like"/>
    <property type="match status" value="1"/>
</dbReference>
<accession>A0A7K4S8Y1</accession>
<dbReference type="AlphaFoldDB" id="A0A7K4S8Y1"/>
<dbReference type="PRINTS" id="PR00237">
    <property type="entry name" value="GPCRRHODOPSN"/>
</dbReference>
<dbReference type="PROSITE" id="PS50262">
    <property type="entry name" value="G_PROTEIN_RECEP_F1_2"/>
    <property type="match status" value="1"/>
</dbReference>
<reference evidence="11 12" key="1">
    <citation type="submission" date="2019-09" db="EMBL/GenBank/DDBJ databases">
        <title>Bird 10,000 Genomes (B10K) Project - Family phase.</title>
        <authorList>
            <person name="Zhang G."/>
        </authorList>
    </citation>
    <scope>NUCLEOTIDE SEQUENCE [LARGE SCALE GENOMIC DNA]</scope>
    <source>
        <strain evidence="11">B10K-DU-021-26</strain>
        <tissue evidence="11">Mixed tissue sample</tissue>
    </source>
</reference>
<keyword evidence="4 8" id="KW-0297">G-protein coupled receptor</keyword>
<evidence type="ECO:0000256" key="3">
    <source>
        <dbReference type="ARBA" id="ARBA00022989"/>
    </source>
</evidence>
<dbReference type="InterPro" id="IPR017452">
    <property type="entry name" value="GPCR_Rhodpsn_7TM"/>
</dbReference>